<keyword evidence="3 5" id="KW-1133">Transmembrane helix</keyword>
<comment type="caution">
    <text evidence="6">The sequence shown here is derived from an EMBL/GenBank/DDBJ whole genome shotgun (WGS) entry which is preliminary data.</text>
</comment>
<accession>A0AAE0P4I8</accession>
<organism evidence="6 7">
    <name type="scientific">Podospora didyma</name>
    <dbReference type="NCBI Taxonomy" id="330526"/>
    <lineage>
        <taxon>Eukaryota</taxon>
        <taxon>Fungi</taxon>
        <taxon>Dikarya</taxon>
        <taxon>Ascomycota</taxon>
        <taxon>Pezizomycotina</taxon>
        <taxon>Sordariomycetes</taxon>
        <taxon>Sordariomycetidae</taxon>
        <taxon>Sordariales</taxon>
        <taxon>Podosporaceae</taxon>
        <taxon>Podospora</taxon>
    </lineage>
</organism>
<gene>
    <name evidence="6" type="ORF">B0H63DRAFT_530958</name>
</gene>
<feature type="transmembrane region" description="Helical" evidence="5">
    <location>
        <begin position="77"/>
        <end position="100"/>
    </location>
</feature>
<dbReference type="Pfam" id="PF01544">
    <property type="entry name" value="CorA"/>
    <property type="match status" value="1"/>
</dbReference>
<proteinExistence type="predicted"/>
<evidence type="ECO:0000313" key="6">
    <source>
        <dbReference type="EMBL" id="KAK3393268.1"/>
    </source>
</evidence>
<dbReference type="InterPro" id="IPR045863">
    <property type="entry name" value="CorA_TM1_TM2"/>
</dbReference>
<reference evidence="6" key="2">
    <citation type="submission" date="2023-06" db="EMBL/GenBank/DDBJ databases">
        <authorList>
            <consortium name="Lawrence Berkeley National Laboratory"/>
            <person name="Haridas S."/>
            <person name="Hensen N."/>
            <person name="Bonometti L."/>
            <person name="Westerberg I."/>
            <person name="Brannstrom I.O."/>
            <person name="Guillou S."/>
            <person name="Cros-Aarteil S."/>
            <person name="Calhoun S."/>
            <person name="Kuo A."/>
            <person name="Mondo S."/>
            <person name="Pangilinan J."/>
            <person name="Riley R."/>
            <person name="LaButti K."/>
            <person name="Andreopoulos B."/>
            <person name="Lipzen A."/>
            <person name="Chen C."/>
            <person name="Yanf M."/>
            <person name="Daum C."/>
            <person name="Ng V."/>
            <person name="Clum A."/>
            <person name="Steindorff A."/>
            <person name="Ohm R."/>
            <person name="Martin F."/>
            <person name="Silar P."/>
            <person name="Natvig D."/>
            <person name="Lalanne C."/>
            <person name="Gautier V."/>
            <person name="Ament-velasquez S.L."/>
            <person name="Kruys A."/>
            <person name="Hutchinson M.I."/>
            <person name="Powell A.J."/>
            <person name="Barry K."/>
            <person name="Miller A.N."/>
            <person name="Grigoriev I.V."/>
            <person name="Debuchy R."/>
            <person name="Gladieux P."/>
            <person name="Thoren M.H."/>
            <person name="Johannesson H."/>
        </authorList>
    </citation>
    <scope>NUCLEOTIDE SEQUENCE</scope>
    <source>
        <strain evidence="6">CBS 232.78</strain>
    </source>
</reference>
<evidence type="ECO:0000256" key="3">
    <source>
        <dbReference type="ARBA" id="ARBA00022989"/>
    </source>
</evidence>
<protein>
    <submittedName>
        <fullName evidence="6">Uncharacterized protein</fullName>
    </submittedName>
</protein>
<dbReference type="Proteomes" id="UP001285441">
    <property type="component" value="Unassembled WGS sequence"/>
</dbReference>
<evidence type="ECO:0000313" key="7">
    <source>
        <dbReference type="Proteomes" id="UP001285441"/>
    </source>
</evidence>
<reference evidence="6" key="1">
    <citation type="journal article" date="2023" name="Mol. Phylogenet. Evol.">
        <title>Genome-scale phylogeny and comparative genomics of the fungal order Sordariales.</title>
        <authorList>
            <person name="Hensen N."/>
            <person name="Bonometti L."/>
            <person name="Westerberg I."/>
            <person name="Brannstrom I.O."/>
            <person name="Guillou S."/>
            <person name="Cros-Aarteil S."/>
            <person name="Calhoun S."/>
            <person name="Haridas S."/>
            <person name="Kuo A."/>
            <person name="Mondo S."/>
            <person name="Pangilinan J."/>
            <person name="Riley R."/>
            <person name="LaButti K."/>
            <person name="Andreopoulos B."/>
            <person name="Lipzen A."/>
            <person name="Chen C."/>
            <person name="Yan M."/>
            <person name="Daum C."/>
            <person name="Ng V."/>
            <person name="Clum A."/>
            <person name="Steindorff A."/>
            <person name="Ohm R.A."/>
            <person name="Martin F."/>
            <person name="Silar P."/>
            <person name="Natvig D.O."/>
            <person name="Lalanne C."/>
            <person name="Gautier V."/>
            <person name="Ament-Velasquez S.L."/>
            <person name="Kruys A."/>
            <person name="Hutchinson M.I."/>
            <person name="Powell A.J."/>
            <person name="Barry K."/>
            <person name="Miller A.N."/>
            <person name="Grigoriev I.V."/>
            <person name="Debuchy R."/>
            <person name="Gladieux P."/>
            <person name="Hiltunen Thoren M."/>
            <person name="Johannesson H."/>
        </authorList>
    </citation>
    <scope>NUCLEOTIDE SEQUENCE</scope>
    <source>
        <strain evidence="6">CBS 232.78</strain>
    </source>
</reference>
<keyword evidence="7" id="KW-1185">Reference proteome</keyword>
<dbReference type="PANTHER" id="PTHR47685">
    <property type="entry name" value="MAGNESIUM TRANSPORT PROTEIN CORA"/>
    <property type="match status" value="1"/>
</dbReference>
<keyword evidence="2 5" id="KW-0812">Transmembrane</keyword>
<dbReference type="PANTHER" id="PTHR47685:SF1">
    <property type="entry name" value="MAGNESIUM TRANSPORT PROTEIN CORA"/>
    <property type="match status" value="1"/>
</dbReference>
<dbReference type="GO" id="GO:0046873">
    <property type="term" value="F:metal ion transmembrane transporter activity"/>
    <property type="evidence" value="ECO:0007669"/>
    <property type="project" value="InterPro"/>
</dbReference>
<dbReference type="Gene3D" id="1.20.58.340">
    <property type="entry name" value="Magnesium transport protein CorA, transmembrane region"/>
    <property type="match status" value="1"/>
</dbReference>
<evidence type="ECO:0000256" key="2">
    <source>
        <dbReference type="ARBA" id="ARBA00022692"/>
    </source>
</evidence>
<sequence length="130" mass="14701">MMLHEWPNEDALQKLTMKANMVASLILGRKRQIEEKVKVVDELSASVSEVLTQKQHTMAPLESWHSRMQAASSNRQNTAIVMFTIVTVIFAPLSFMSSVFGMNASEFGDNAWSLSGQFRLREKKSPYHSP</sequence>
<keyword evidence="4 5" id="KW-0472">Membrane</keyword>
<evidence type="ECO:0000256" key="4">
    <source>
        <dbReference type="ARBA" id="ARBA00023136"/>
    </source>
</evidence>
<dbReference type="InterPro" id="IPR002523">
    <property type="entry name" value="MgTranspt_CorA/ZnTranspt_ZntB"/>
</dbReference>
<evidence type="ECO:0000256" key="5">
    <source>
        <dbReference type="SAM" id="Phobius"/>
    </source>
</evidence>
<name>A0AAE0P4I8_9PEZI</name>
<dbReference type="AlphaFoldDB" id="A0AAE0P4I8"/>
<evidence type="ECO:0000256" key="1">
    <source>
        <dbReference type="ARBA" id="ARBA00004141"/>
    </source>
</evidence>
<dbReference type="GO" id="GO:0016020">
    <property type="term" value="C:membrane"/>
    <property type="evidence" value="ECO:0007669"/>
    <property type="project" value="UniProtKB-SubCell"/>
</dbReference>
<dbReference type="EMBL" id="JAULSW010000001">
    <property type="protein sequence ID" value="KAK3393268.1"/>
    <property type="molecule type" value="Genomic_DNA"/>
</dbReference>
<dbReference type="InterPro" id="IPR050829">
    <property type="entry name" value="CorA_MIT"/>
</dbReference>
<comment type="subcellular location">
    <subcellularLocation>
        <location evidence="1">Membrane</location>
        <topology evidence="1">Multi-pass membrane protein</topology>
    </subcellularLocation>
</comment>
<dbReference type="SUPFAM" id="SSF144083">
    <property type="entry name" value="Magnesium transport protein CorA, transmembrane region"/>
    <property type="match status" value="1"/>
</dbReference>